<reference evidence="2 3" key="1">
    <citation type="journal article" date="2010" name="Stand. Genomic Sci.">
        <title>Complete genome sequence of Archaeoglobus profundus type strain (AV18).</title>
        <authorList>
            <person name="von Jan M."/>
            <person name="Lapidus A."/>
            <person name="Del Rio T.G."/>
            <person name="Copeland A."/>
            <person name="Tice H."/>
            <person name="Cheng J.F."/>
            <person name="Lucas S."/>
            <person name="Chen F."/>
            <person name="Nolan M."/>
            <person name="Goodwin L."/>
            <person name="Han C."/>
            <person name="Pitluck S."/>
            <person name="Liolios K."/>
            <person name="Ivanova N."/>
            <person name="Mavromatis K."/>
            <person name="Ovchinnikova G."/>
            <person name="Chertkov O."/>
            <person name="Pati A."/>
            <person name="Chen A."/>
            <person name="Palaniappan K."/>
            <person name="Land M."/>
            <person name="Hauser L."/>
            <person name="Chang Y.J."/>
            <person name="Jeffries C.D."/>
            <person name="Saunders E."/>
            <person name="Brettin T."/>
            <person name="Detter J.C."/>
            <person name="Chain P."/>
            <person name="Eichinger K."/>
            <person name="Huber H."/>
            <person name="Spring S."/>
            <person name="Rohde M."/>
            <person name="Goker M."/>
            <person name="Wirth R."/>
            <person name="Woyke T."/>
            <person name="Bristow J."/>
            <person name="Eisen J.A."/>
            <person name="Markowitz V."/>
            <person name="Hugenholtz P."/>
            <person name="Kyrpides N.C."/>
            <person name="Klenk H.P."/>
        </authorList>
    </citation>
    <scope>NUCLEOTIDE SEQUENCE [LARGE SCALE GENOMIC DNA]</scope>
    <source>
        <strain evidence="3">DSM 5631 / JCM 9629 / NBRC 100127 / Av18</strain>
    </source>
</reference>
<dbReference type="AlphaFoldDB" id="D2RFI8"/>
<keyword evidence="3" id="KW-1185">Reference proteome</keyword>
<dbReference type="eggNOG" id="arCOG04399">
    <property type="taxonomic scope" value="Archaea"/>
</dbReference>
<dbReference type="KEGG" id="apo:Arcpr_1839"/>
<dbReference type="Proteomes" id="UP000001901">
    <property type="component" value="Chromosome"/>
</dbReference>
<dbReference type="GeneID" id="8740535"/>
<dbReference type="InterPro" id="IPR036390">
    <property type="entry name" value="WH_DNA-bd_sf"/>
</dbReference>
<name>D2RFI8_ARCPA</name>
<feature type="domain" description="DUF7839" evidence="1">
    <location>
        <begin position="143"/>
        <end position="239"/>
    </location>
</feature>
<dbReference type="PIRSF" id="PIRSF004955">
    <property type="entry name" value="HTH_arch"/>
    <property type="match status" value="1"/>
</dbReference>
<dbReference type="InterPro" id="IPR012015">
    <property type="entry name" value="UCP_HTH_arc"/>
</dbReference>
<accession>D2RFI8</accession>
<dbReference type="PaxDb" id="572546-Arcpr_1839"/>
<dbReference type="PANTHER" id="PTHR43704">
    <property type="entry name" value="BSR5907 PROTEIN"/>
    <property type="match status" value="1"/>
</dbReference>
<dbReference type="InterPro" id="IPR057161">
    <property type="entry name" value="DUF7839"/>
</dbReference>
<dbReference type="Pfam" id="PF13412">
    <property type="entry name" value="HTH_24"/>
    <property type="match status" value="1"/>
</dbReference>
<sequence>MEALTKRKDTVKLLILSLLLNGLNQREIARRLGLTPQAISEYFKELSSEGFVKNYEITEKGLRWLIERIYEIHVWSENILKNLYSEKVVAIAVGRVRKGDKVRYWFDTGLIYCKVSEDYNAVALTDGENEEILIKPIAFKPPERGKVTVFVVPDVTLGGSKAVDVQKISELAENKVVVALGVEALVACRKASLNPVFFGAKCCCVEAVHHGCDVLVVCAQSLLNDLIQTLIDEGIEYKILK</sequence>
<organism evidence="2 3">
    <name type="scientific">Archaeoglobus profundus (strain DSM 5631 / JCM 9629 / NBRC 100127 / Av18)</name>
    <dbReference type="NCBI Taxonomy" id="572546"/>
    <lineage>
        <taxon>Archaea</taxon>
        <taxon>Methanobacteriati</taxon>
        <taxon>Methanobacteriota</taxon>
        <taxon>Archaeoglobi</taxon>
        <taxon>Archaeoglobales</taxon>
        <taxon>Archaeoglobaceae</taxon>
        <taxon>Archaeoglobus</taxon>
    </lineage>
</organism>
<dbReference type="Gene3D" id="1.10.10.10">
    <property type="entry name" value="Winged helix-like DNA-binding domain superfamily/Winged helix DNA-binding domain"/>
    <property type="match status" value="1"/>
</dbReference>
<evidence type="ECO:0000313" key="3">
    <source>
        <dbReference type="Proteomes" id="UP000001901"/>
    </source>
</evidence>
<proteinExistence type="predicted"/>
<gene>
    <name evidence="2" type="ordered locus">Arcpr_1839</name>
</gene>
<dbReference type="Pfam" id="PF25211">
    <property type="entry name" value="DUF7839"/>
    <property type="match status" value="1"/>
</dbReference>
<dbReference type="STRING" id="572546.Arcpr_1839"/>
<dbReference type="EMBL" id="CP001857">
    <property type="protein sequence ID" value="ADB58882.1"/>
    <property type="molecule type" value="Genomic_DNA"/>
</dbReference>
<dbReference type="PANTHER" id="PTHR43704:SF2">
    <property type="entry name" value="HTH CRP-TYPE DOMAIN-CONTAINING PROTEIN"/>
    <property type="match status" value="1"/>
</dbReference>
<evidence type="ECO:0000313" key="2">
    <source>
        <dbReference type="EMBL" id="ADB58882.1"/>
    </source>
</evidence>
<evidence type="ECO:0000259" key="1">
    <source>
        <dbReference type="Pfam" id="PF25211"/>
    </source>
</evidence>
<dbReference type="OrthoDB" id="56502at2157"/>
<protein>
    <submittedName>
        <fullName evidence="2">Transcriptional regulator protein-like protein</fullName>
    </submittedName>
</protein>
<dbReference type="HOGENOM" id="CLU_090237_0_0_2"/>
<dbReference type="InterPro" id="IPR036388">
    <property type="entry name" value="WH-like_DNA-bd_sf"/>
</dbReference>
<dbReference type="RefSeq" id="WP_012941217.1">
    <property type="nucleotide sequence ID" value="NC_013741.1"/>
</dbReference>
<dbReference type="SUPFAM" id="SSF46785">
    <property type="entry name" value="Winged helix' DNA-binding domain"/>
    <property type="match status" value="1"/>
</dbReference>